<dbReference type="GO" id="GO:0000160">
    <property type="term" value="P:phosphorelay signal transduction system"/>
    <property type="evidence" value="ECO:0007669"/>
    <property type="project" value="UniProtKB-KW"/>
</dbReference>
<dbReference type="InterPro" id="IPR051552">
    <property type="entry name" value="HptR"/>
</dbReference>
<dbReference type="GO" id="GO:0043565">
    <property type="term" value="F:sequence-specific DNA binding"/>
    <property type="evidence" value="ECO:0007669"/>
    <property type="project" value="InterPro"/>
</dbReference>
<dbReference type="RefSeq" id="WP_133227221.1">
    <property type="nucleotide sequence ID" value="NZ_SMRT01000003.1"/>
</dbReference>
<gene>
    <name evidence="11" type="ORF">E1757_09830</name>
</gene>
<evidence type="ECO:0000259" key="10">
    <source>
        <dbReference type="PROSITE" id="PS50110"/>
    </source>
</evidence>
<dbReference type="SUPFAM" id="SSF52172">
    <property type="entry name" value="CheY-like"/>
    <property type="match status" value="1"/>
</dbReference>
<keyword evidence="2" id="KW-0963">Cytoplasm</keyword>
<dbReference type="PANTHER" id="PTHR42713">
    <property type="entry name" value="HISTIDINE KINASE-RELATED"/>
    <property type="match status" value="1"/>
</dbReference>
<dbReference type="GO" id="GO:0005737">
    <property type="term" value="C:cytoplasm"/>
    <property type="evidence" value="ECO:0007669"/>
    <property type="project" value="UniProtKB-SubCell"/>
</dbReference>
<evidence type="ECO:0000259" key="9">
    <source>
        <dbReference type="PROSITE" id="PS01124"/>
    </source>
</evidence>
<dbReference type="PROSITE" id="PS00041">
    <property type="entry name" value="HTH_ARAC_FAMILY_1"/>
    <property type="match status" value="1"/>
</dbReference>
<dbReference type="GO" id="GO:0003700">
    <property type="term" value="F:DNA-binding transcription factor activity"/>
    <property type="evidence" value="ECO:0007669"/>
    <property type="project" value="InterPro"/>
</dbReference>
<keyword evidence="3 8" id="KW-0597">Phosphoprotein</keyword>
<dbReference type="Pfam" id="PF12833">
    <property type="entry name" value="HTH_18"/>
    <property type="match status" value="1"/>
</dbReference>
<evidence type="ECO:0000256" key="6">
    <source>
        <dbReference type="ARBA" id="ARBA00023125"/>
    </source>
</evidence>
<evidence type="ECO:0000256" key="8">
    <source>
        <dbReference type="PROSITE-ProRule" id="PRU00169"/>
    </source>
</evidence>
<keyword evidence="5" id="KW-0805">Transcription regulation</keyword>
<dbReference type="OrthoDB" id="384217at2"/>
<dbReference type="PROSITE" id="PS01124">
    <property type="entry name" value="HTH_ARAC_FAMILY_2"/>
    <property type="match status" value="1"/>
</dbReference>
<evidence type="ECO:0000256" key="2">
    <source>
        <dbReference type="ARBA" id="ARBA00022490"/>
    </source>
</evidence>
<keyword evidence="12" id="KW-1185">Reference proteome</keyword>
<dbReference type="Gene3D" id="1.10.10.60">
    <property type="entry name" value="Homeodomain-like"/>
    <property type="match status" value="2"/>
</dbReference>
<keyword evidence="4" id="KW-0902">Two-component regulatory system</keyword>
<sequence length="526" mass="59107">MGYKVIVVDDKPLIRKSIVQTMDWGLLNCEIAGEADNGCDAKKLIVDKRPDIIITDIKMPGMDGLTLTQQIKPYLPYSKTIVITGYEDFTFAQRAVKLGVFDFIVKPVKNADLFAAVQSAILQIAGDKLQFQEQQKYIQEKNRRLLTHYLQGVVADESERAWHDNMSQAAPFKGGCLAVVAKQRQQAECREPVYDQFVQRLDSLIQRDSFEIMHTIINGNLIVVLFMKEAGSFKHAKSWLTGLAHELSRILTEPEELSLSIAVSSVYKSANLMRLAYQEASVLMDSSFFYSCGEMVVISPERLTRDTDDPGSEHASIVMSLDRFKLSLESAPPDQAESLADRLLEEITVYSAGNPVIAKSLMAEACLSSLKSYIDSTGDYNGLAATLDQAFKQISGSNDLDQSKLHLKQFIRIVKSKMEEQSSYSLLVKSIVSYIQQHYVTTTLHDIADRFSVSAGHISRILKKETGENFVDLLAKARIEASKKLLKSPNYTIVQISEMVGYKEYAYFYQVFKKLEGISPKEYKNN</sequence>
<dbReference type="Gene3D" id="3.40.50.2300">
    <property type="match status" value="1"/>
</dbReference>
<name>A0A4R5KSG9_9BACL</name>
<dbReference type="PROSITE" id="PS50110">
    <property type="entry name" value="RESPONSE_REGULATORY"/>
    <property type="match status" value="1"/>
</dbReference>
<dbReference type="AlphaFoldDB" id="A0A4R5KSG9"/>
<dbReference type="Pfam" id="PF00072">
    <property type="entry name" value="Response_reg"/>
    <property type="match status" value="1"/>
</dbReference>
<dbReference type="Proteomes" id="UP000295636">
    <property type="component" value="Unassembled WGS sequence"/>
</dbReference>
<evidence type="ECO:0000313" key="12">
    <source>
        <dbReference type="Proteomes" id="UP000295636"/>
    </source>
</evidence>
<evidence type="ECO:0000256" key="4">
    <source>
        <dbReference type="ARBA" id="ARBA00023012"/>
    </source>
</evidence>
<organism evidence="11 12">
    <name type="scientific">Paenibacillus piri</name>
    <dbReference type="NCBI Taxonomy" id="2547395"/>
    <lineage>
        <taxon>Bacteria</taxon>
        <taxon>Bacillati</taxon>
        <taxon>Bacillota</taxon>
        <taxon>Bacilli</taxon>
        <taxon>Bacillales</taxon>
        <taxon>Paenibacillaceae</taxon>
        <taxon>Paenibacillus</taxon>
    </lineage>
</organism>
<comment type="caution">
    <text evidence="11">The sequence shown here is derived from an EMBL/GenBank/DDBJ whole genome shotgun (WGS) entry which is preliminary data.</text>
</comment>
<dbReference type="InterPro" id="IPR018062">
    <property type="entry name" value="HTH_AraC-typ_CS"/>
</dbReference>
<accession>A0A4R5KSG9</accession>
<dbReference type="InterPro" id="IPR001789">
    <property type="entry name" value="Sig_transdc_resp-reg_receiver"/>
</dbReference>
<evidence type="ECO:0000256" key="3">
    <source>
        <dbReference type="ARBA" id="ARBA00022553"/>
    </source>
</evidence>
<feature type="domain" description="HTH araC/xylS-type" evidence="9">
    <location>
        <begin position="429"/>
        <end position="526"/>
    </location>
</feature>
<reference evidence="11 12" key="1">
    <citation type="submission" date="2019-03" db="EMBL/GenBank/DDBJ databases">
        <title>This is whole genome sequence of Paenibacillus sp MS74 strain.</title>
        <authorList>
            <person name="Trinh H.N."/>
        </authorList>
    </citation>
    <scope>NUCLEOTIDE SEQUENCE [LARGE SCALE GENOMIC DNA]</scope>
    <source>
        <strain evidence="11 12">MS74</strain>
    </source>
</reference>
<protein>
    <submittedName>
        <fullName evidence="11">Response regulator</fullName>
    </submittedName>
</protein>
<evidence type="ECO:0000256" key="7">
    <source>
        <dbReference type="ARBA" id="ARBA00023163"/>
    </source>
</evidence>
<dbReference type="InterPro" id="IPR020449">
    <property type="entry name" value="Tscrpt_reg_AraC-type_HTH"/>
</dbReference>
<proteinExistence type="predicted"/>
<dbReference type="SMART" id="SM00342">
    <property type="entry name" value="HTH_ARAC"/>
    <property type="match status" value="1"/>
</dbReference>
<evidence type="ECO:0000256" key="1">
    <source>
        <dbReference type="ARBA" id="ARBA00004496"/>
    </source>
</evidence>
<dbReference type="InterPro" id="IPR018060">
    <property type="entry name" value="HTH_AraC"/>
</dbReference>
<keyword evidence="7" id="KW-0804">Transcription</keyword>
<dbReference type="PANTHER" id="PTHR42713:SF3">
    <property type="entry name" value="TRANSCRIPTIONAL REGULATORY PROTEIN HPTR"/>
    <property type="match status" value="1"/>
</dbReference>
<dbReference type="SUPFAM" id="SSF46689">
    <property type="entry name" value="Homeodomain-like"/>
    <property type="match status" value="1"/>
</dbReference>
<dbReference type="InterPro" id="IPR009057">
    <property type="entry name" value="Homeodomain-like_sf"/>
</dbReference>
<dbReference type="InterPro" id="IPR011006">
    <property type="entry name" value="CheY-like_superfamily"/>
</dbReference>
<dbReference type="CDD" id="cd17536">
    <property type="entry name" value="REC_YesN-like"/>
    <property type="match status" value="1"/>
</dbReference>
<dbReference type="SMART" id="SM00448">
    <property type="entry name" value="REC"/>
    <property type="match status" value="1"/>
</dbReference>
<dbReference type="PRINTS" id="PR00032">
    <property type="entry name" value="HTHARAC"/>
</dbReference>
<evidence type="ECO:0000256" key="5">
    <source>
        <dbReference type="ARBA" id="ARBA00023015"/>
    </source>
</evidence>
<feature type="modified residue" description="4-aspartylphosphate" evidence="8">
    <location>
        <position position="56"/>
    </location>
</feature>
<dbReference type="EMBL" id="SMRT01000003">
    <property type="protein sequence ID" value="TDF98809.1"/>
    <property type="molecule type" value="Genomic_DNA"/>
</dbReference>
<feature type="domain" description="Response regulatory" evidence="10">
    <location>
        <begin position="4"/>
        <end position="121"/>
    </location>
</feature>
<keyword evidence="6" id="KW-0238">DNA-binding</keyword>
<evidence type="ECO:0000313" key="11">
    <source>
        <dbReference type="EMBL" id="TDF98809.1"/>
    </source>
</evidence>
<comment type="subcellular location">
    <subcellularLocation>
        <location evidence="1">Cytoplasm</location>
    </subcellularLocation>
</comment>